<proteinExistence type="predicted"/>
<dbReference type="Gene3D" id="3.40.50.1580">
    <property type="entry name" value="Nucleoside phosphorylase domain"/>
    <property type="match status" value="1"/>
</dbReference>
<feature type="repeat" description="ANK" evidence="2">
    <location>
        <begin position="904"/>
        <end position="932"/>
    </location>
</feature>
<dbReference type="PROSITE" id="PS50297">
    <property type="entry name" value="ANK_REP_REGION"/>
    <property type="match status" value="5"/>
</dbReference>
<dbReference type="GO" id="GO:0009116">
    <property type="term" value="P:nucleoside metabolic process"/>
    <property type="evidence" value="ECO:0007669"/>
    <property type="project" value="InterPro"/>
</dbReference>
<accession>A0A2P4ZS19</accession>
<evidence type="ECO:0000256" key="1">
    <source>
        <dbReference type="ARBA" id="ARBA00022737"/>
    </source>
</evidence>
<feature type="repeat" description="ANK" evidence="2">
    <location>
        <begin position="1036"/>
        <end position="1064"/>
    </location>
</feature>
<keyword evidence="2" id="KW-0040">ANK repeat</keyword>
<feature type="repeat" description="ANK" evidence="2">
    <location>
        <begin position="867"/>
        <end position="899"/>
    </location>
</feature>
<dbReference type="Proteomes" id="UP000054821">
    <property type="component" value="Unassembled WGS sequence"/>
</dbReference>
<dbReference type="SUPFAM" id="SSF48403">
    <property type="entry name" value="Ankyrin repeat"/>
    <property type="match status" value="1"/>
</dbReference>
<feature type="repeat" description="ANK" evidence="2">
    <location>
        <begin position="966"/>
        <end position="998"/>
    </location>
</feature>
<feature type="repeat" description="ANK" evidence="2">
    <location>
        <begin position="999"/>
        <end position="1031"/>
    </location>
</feature>
<dbReference type="STRING" id="398673.A0A2P4ZS19"/>
<dbReference type="InterPro" id="IPR053137">
    <property type="entry name" value="NLR-like"/>
</dbReference>
<evidence type="ECO:0000313" key="4">
    <source>
        <dbReference type="EMBL" id="PON27095.1"/>
    </source>
</evidence>
<organism evidence="4 5">
    <name type="scientific">Trichoderma gamsii</name>
    <dbReference type="NCBI Taxonomy" id="398673"/>
    <lineage>
        <taxon>Eukaryota</taxon>
        <taxon>Fungi</taxon>
        <taxon>Dikarya</taxon>
        <taxon>Ascomycota</taxon>
        <taxon>Pezizomycotina</taxon>
        <taxon>Sordariomycetes</taxon>
        <taxon>Hypocreomycetidae</taxon>
        <taxon>Hypocreales</taxon>
        <taxon>Hypocreaceae</taxon>
        <taxon>Trichoderma</taxon>
    </lineage>
</organism>
<evidence type="ECO:0000259" key="3">
    <source>
        <dbReference type="PROSITE" id="PS50837"/>
    </source>
</evidence>
<reference evidence="4 5" key="1">
    <citation type="journal article" date="2016" name="Genome Announc.">
        <title>Draft Whole-Genome Sequence of Trichoderma gamsii T6085, a Promising Biocontrol Agent of Fusarium Head Blight on Wheat.</title>
        <authorList>
            <person name="Baroncelli R."/>
            <person name="Zapparata A."/>
            <person name="Piaggeschi G."/>
            <person name="Sarrocco S."/>
            <person name="Vannacci G."/>
        </authorList>
    </citation>
    <scope>NUCLEOTIDE SEQUENCE [LARGE SCALE GENOMIC DNA]</scope>
    <source>
        <strain evidence="4 5">T6085</strain>
    </source>
</reference>
<dbReference type="Pfam" id="PF12796">
    <property type="entry name" value="Ank_2"/>
    <property type="match status" value="2"/>
</dbReference>
<sequence>MTNPHEYTIGWICAIHSEYVAAQAFLDEHHEGPDYVSPNDNNDYTLGKIGNHNVVIAVLPNSEYGLSSAAGVARDMLHSFPNLRVGLLVGIGGGAPSRKHDIRLGDVVVGVSNNSGKSAVFQYDFGKAMQGQEFLETGPWYQPPPVLRTAVNGLMAQYDMEGNQLSEAVNSALNKKTRLRKKGYSKPGVTTDRLYQSQFVHANNEMGCVEACGDSSFNLVKRLQRDEEDEIMVHYGLIASANTLMKDALVRDKLTSKKDVLCFEMEAAGLISHFPCLLVIRGICDYSDSHKNDEWQGYAAMVAAAYAKDLLRRISPSRIEAEKRISEVLTNIQKDLLNVQQVAHDIKADVHSIRTDSHVANIERWLSPADPSTNISNARKSRHSGTGIWFLDSHAFHQWKLGSYRNLWLYGMPGCGKTILSATIFDHLAQDGWLTLTFFFDFTDTKKQKLKDMLHSLAFQLYTSHLDSRKALDDLFASSDSAGRQPDINTLSECVRAILRPQKKLVILLDALDECSERRELLQWMKELVLDITNVQVIATSRPEHDLQHNLVSLLGEKNCLPLNKESVDNDIRSYIKARLEEGQEFRRWANFPHVLEQIRVAVSSKSNGMFRWAACQLDSLRECLDRETLQDALQSLPKDLNTTYARILQSIPKERKKKTIRLLQFLLYSERPLTLEEAVDIIAVRPNEDQFEAQDRLPRPEEITGYCSSLISLIQASSPAAANKLQLAHFSVKEYLLTCDSPEFTYPNPRVAITETCLAYLGSIPNVETATVKVQFPLAEYAAQIWMGHAKVAENSEPILEKMIRFLLKEEQFHCSIHLFNPDGLVYRLRKMPTASPLYYACLTGLATTAKRLLSIGADPNAPGGHQGYPLTAASKCGHKEIVQQLLDHGADVDAKGGLYGVALNAASQGGHEEIVQLLLDNGADINAKQSSFGSVLASASAAGRQNMVQLLLDNGADVNAKGGYDGFALGAASRYGHREIVQLLLENGADVNSEGGEYGFALQAAAVKGHREIVELLLNRGADINARGGYYGFALQAAAAEGHEEIVKMLMKRGANSNAPGGHFGYAFHDHVPE</sequence>
<feature type="domain" description="NACHT" evidence="3">
    <location>
        <begin position="405"/>
        <end position="543"/>
    </location>
</feature>
<dbReference type="InterPro" id="IPR056884">
    <property type="entry name" value="NPHP3-like_N"/>
</dbReference>
<dbReference type="SUPFAM" id="SSF52540">
    <property type="entry name" value="P-loop containing nucleoside triphosphate hydrolases"/>
    <property type="match status" value="1"/>
</dbReference>
<keyword evidence="1" id="KW-0677">Repeat</keyword>
<dbReference type="AlphaFoldDB" id="A0A2P4ZS19"/>
<dbReference type="Pfam" id="PF13637">
    <property type="entry name" value="Ank_4"/>
    <property type="match status" value="1"/>
</dbReference>
<comment type="caution">
    <text evidence="4">The sequence shown here is derived from an EMBL/GenBank/DDBJ whole genome shotgun (WGS) entry which is preliminary data.</text>
</comment>
<dbReference type="PANTHER" id="PTHR46082:SF11">
    <property type="entry name" value="AAA+ ATPASE DOMAIN-CONTAINING PROTEIN-RELATED"/>
    <property type="match status" value="1"/>
</dbReference>
<feature type="repeat" description="ANK" evidence="2">
    <location>
        <begin position="933"/>
        <end position="965"/>
    </location>
</feature>
<dbReference type="Gene3D" id="1.25.40.20">
    <property type="entry name" value="Ankyrin repeat-containing domain"/>
    <property type="match status" value="2"/>
</dbReference>
<dbReference type="SUPFAM" id="SSF53167">
    <property type="entry name" value="Purine and uridine phosphorylases"/>
    <property type="match status" value="1"/>
</dbReference>
<dbReference type="EMBL" id="JPDN02000011">
    <property type="protein sequence ID" value="PON27095.1"/>
    <property type="molecule type" value="Genomic_DNA"/>
</dbReference>
<dbReference type="PROSITE" id="PS50088">
    <property type="entry name" value="ANK_REPEAT"/>
    <property type="match status" value="6"/>
</dbReference>
<dbReference type="Pfam" id="PF24883">
    <property type="entry name" value="NPHP3_N"/>
    <property type="match status" value="1"/>
</dbReference>
<dbReference type="InterPro" id="IPR036770">
    <property type="entry name" value="Ankyrin_rpt-contain_sf"/>
</dbReference>
<dbReference type="SMART" id="SM00248">
    <property type="entry name" value="ANK"/>
    <property type="match status" value="7"/>
</dbReference>
<dbReference type="PROSITE" id="PS50837">
    <property type="entry name" value="NACHT"/>
    <property type="match status" value="1"/>
</dbReference>
<dbReference type="InterPro" id="IPR027417">
    <property type="entry name" value="P-loop_NTPase"/>
</dbReference>
<protein>
    <recommendedName>
        <fullName evidence="3">NACHT domain-containing protein</fullName>
    </recommendedName>
</protein>
<dbReference type="InterPro" id="IPR035994">
    <property type="entry name" value="Nucleoside_phosphorylase_sf"/>
</dbReference>
<dbReference type="GO" id="GO:0003824">
    <property type="term" value="F:catalytic activity"/>
    <property type="evidence" value="ECO:0007669"/>
    <property type="project" value="InterPro"/>
</dbReference>
<gene>
    <name evidence="4" type="ORF">TGAM01_v204044</name>
</gene>
<keyword evidence="5" id="KW-1185">Reference proteome</keyword>
<name>A0A2P4ZS19_9HYPO</name>
<dbReference type="PANTHER" id="PTHR46082">
    <property type="entry name" value="ATP/GTP-BINDING PROTEIN-RELATED"/>
    <property type="match status" value="1"/>
</dbReference>
<evidence type="ECO:0000313" key="5">
    <source>
        <dbReference type="Proteomes" id="UP000054821"/>
    </source>
</evidence>
<dbReference type="InterPro" id="IPR002110">
    <property type="entry name" value="Ankyrin_rpt"/>
</dbReference>
<dbReference type="InterPro" id="IPR007111">
    <property type="entry name" value="NACHT_NTPase"/>
</dbReference>
<evidence type="ECO:0000256" key="2">
    <source>
        <dbReference type="PROSITE-ProRule" id="PRU00023"/>
    </source>
</evidence>
<dbReference type="Gene3D" id="3.40.50.300">
    <property type="entry name" value="P-loop containing nucleotide triphosphate hydrolases"/>
    <property type="match status" value="1"/>
</dbReference>
<dbReference type="GeneID" id="29980677"/>
<dbReference type="RefSeq" id="XP_024405922.1">
    <property type="nucleotide sequence ID" value="XM_024549337.1"/>
</dbReference>